<dbReference type="HOGENOM" id="CLU_154796_0_0_1"/>
<dbReference type="OrthoDB" id="5781203at2759"/>
<keyword evidence="1" id="KW-0732">Signal</keyword>
<dbReference type="PANTHER" id="PTHR35182:SF1">
    <property type="entry name" value="COLD-SHOCK PROTEIN-RELATED"/>
    <property type="match status" value="1"/>
</dbReference>
<dbReference type="InParanoid" id="G0NBQ5"/>
<gene>
    <name evidence="2" type="ORF">CAEBREN_20693</name>
</gene>
<dbReference type="PANTHER" id="PTHR35182">
    <property type="entry name" value="PROTEIN CBG13762"/>
    <property type="match status" value="1"/>
</dbReference>
<dbReference type="Proteomes" id="UP000008068">
    <property type="component" value="Unassembled WGS sequence"/>
</dbReference>
<name>G0NBQ5_CAEBE</name>
<keyword evidence="3" id="KW-1185">Reference proteome</keyword>
<protein>
    <submittedName>
        <fullName evidence="2">Uncharacterized protein</fullName>
    </submittedName>
</protein>
<sequence length="137" mass="15171">MRKLAVFLFLVAFFSATCFAEEEEEEESPSTGSGGNGVSGIQVDAGTQLTIPLPQATTYRRIVKNAKGKEIEHLYRVCNGKNKKTCGYWENVKTKKKVASGKTNFANKALTINNIRKTDSGKYMTGNKKHSYNVKVN</sequence>
<proteinExistence type="predicted"/>
<evidence type="ECO:0000313" key="3">
    <source>
        <dbReference type="Proteomes" id="UP000008068"/>
    </source>
</evidence>
<reference evidence="3" key="1">
    <citation type="submission" date="2011-07" db="EMBL/GenBank/DDBJ databases">
        <authorList>
            <consortium name="Caenorhabditis brenneri Sequencing and Analysis Consortium"/>
            <person name="Wilson R.K."/>
        </authorList>
    </citation>
    <scope>NUCLEOTIDE SEQUENCE [LARGE SCALE GENOMIC DNA]</scope>
    <source>
        <strain evidence="3">PB2801</strain>
    </source>
</reference>
<dbReference type="EMBL" id="GL379859">
    <property type="protein sequence ID" value="EGT57131.1"/>
    <property type="molecule type" value="Genomic_DNA"/>
</dbReference>
<organism evidence="3">
    <name type="scientific">Caenorhabditis brenneri</name>
    <name type="common">Nematode worm</name>
    <dbReference type="NCBI Taxonomy" id="135651"/>
    <lineage>
        <taxon>Eukaryota</taxon>
        <taxon>Metazoa</taxon>
        <taxon>Ecdysozoa</taxon>
        <taxon>Nematoda</taxon>
        <taxon>Chromadorea</taxon>
        <taxon>Rhabditida</taxon>
        <taxon>Rhabditina</taxon>
        <taxon>Rhabditomorpha</taxon>
        <taxon>Rhabditoidea</taxon>
        <taxon>Rhabditidae</taxon>
        <taxon>Peloderinae</taxon>
        <taxon>Caenorhabditis</taxon>
    </lineage>
</organism>
<dbReference type="AlphaFoldDB" id="G0NBQ5"/>
<evidence type="ECO:0000313" key="2">
    <source>
        <dbReference type="EMBL" id="EGT57131.1"/>
    </source>
</evidence>
<evidence type="ECO:0000256" key="1">
    <source>
        <dbReference type="SAM" id="SignalP"/>
    </source>
</evidence>
<accession>G0NBQ5</accession>
<feature type="signal peptide" evidence="1">
    <location>
        <begin position="1"/>
        <end position="20"/>
    </location>
</feature>
<feature type="chain" id="PRO_5003404864" evidence="1">
    <location>
        <begin position="21"/>
        <end position="137"/>
    </location>
</feature>